<evidence type="ECO:0000313" key="2">
    <source>
        <dbReference type="EMBL" id="CEN29174.1"/>
    </source>
</evidence>
<keyword evidence="1" id="KW-0175">Coiled coil</keyword>
<accession>A0A0D6DYX6</accession>
<feature type="coiled-coil region" evidence="1">
    <location>
        <begin position="154"/>
        <end position="198"/>
    </location>
</feature>
<evidence type="ECO:0000313" key="3">
    <source>
        <dbReference type="Proteomes" id="UP000033166"/>
    </source>
</evidence>
<evidence type="ECO:0000256" key="1">
    <source>
        <dbReference type="SAM" id="Coils"/>
    </source>
</evidence>
<reference evidence="3" key="1">
    <citation type="submission" date="2015-01" db="EMBL/GenBank/DDBJ databases">
        <authorList>
            <person name="Andreevskaya M."/>
        </authorList>
    </citation>
    <scope>NUCLEOTIDE SEQUENCE [LARGE SCALE GENOMIC DNA]</scope>
    <source>
        <strain evidence="3">MKFS47</strain>
    </source>
</reference>
<name>A0A0D6DYX6_9LACT</name>
<dbReference type="Proteomes" id="UP000033166">
    <property type="component" value="Chromosome I"/>
</dbReference>
<dbReference type="HOGENOM" id="CLU_1022287_0_0_9"/>
<gene>
    <name evidence="2" type="ORF">LACPI_1974</name>
</gene>
<dbReference type="AlphaFoldDB" id="A0A0D6DYX6"/>
<organism evidence="2 3">
    <name type="scientific">Pseudolactococcus piscium MKFS47</name>
    <dbReference type="NCBI Taxonomy" id="297352"/>
    <lineage>
        <taxon>Bacteria</taxon>
        <taxon>Bacillati</taxon>
        <taxon>Bacillota</taxon>
        <taxon>Bacilli</taxon>
        <taxon>Lactobacillales</taxon>
        <taxon>Streptococcaceae</taxon>
        <taxon>Pseudolactococcus</taxon>
    </lineage>
</organism>
<feature type="coiled-coil region" evidence="1">
    <location>
        <begin position="90"/>
        <end position="117"/>
    </location>
</feature>
<sequence length="272" mass="31673">MTLKEIRDNKYFLEIGFDDFENYTKKNFGYSRNTVNERIASAEQWGEQYDILLGQYGKSKLSRLAQFPETARAVVVEKGIPTENGMKNISEATVREIESYKKQLKQKDERISVLESAEPRVIEKRVEVPPSDYYSLQRANESLRREVETNVTKLANIKSLLDLAQQKYRLLESESREAQELKANIDSLRNQKESLDKKVKATFEFNELVTEINQVFDAKMASLRFKPIVNELYDTEAPKQLTELVNNISFWVDEMRKIIPNDNMKIIEGELL</sequence>
<dbReference type="KEGG" id="lpk:LACPI_1974"/>
<protein>
    <submittedName>
        <fullName evidence="2">Uncharacterized protein</fullName>
    </submittedName>
</protein>
<dbReference type="RefSeq" id="WP_157761144.1">
    <property type="nucleotide sequence ID" value="NZ_LN774769.1"/>
</dbReference>
<dbReference type="EMBL" id="LN774769">
    <property type="protein sequence ID" value="CEN29174.1"/>
    <property type="molecule type" value="Genomic_DNA"/>
</dbReference>
<proteinExistence type="predicted"/>